<name>A0ABX7P1X1_9BACT</name>
<accession>A0ABX7P1X1</accession>
<dbReference type="RefSeq" id="WP_206725762.1">
    <property type="nucleotide sequence ID" value="NZ_CP071090.1"/>
</dbReference>
<dbReference type="PROSITE" id="PS51257">
    <property type="entry name" value="PROKAR_LIPOPROTEIN"/>
    <property type="match status" value="1"/>
</dbReference>
<gene>
    <name evidence="2" type="ORF">JY651_04280</name>
</gene>
<keyword evidence="1" id="KW-0732">Signal</keyword>
<evidence type="ECO:0008006" key="4">
    <source>
        <dbReference type="Google" id="ProtNLM"/>
    </source>
</evidence>
<organism evidence="2 3">
    <name type="scientific">Pyxidicoccus parkwayensis</name>
    <dbReference type="NCBI Taxonomy" id="2813578"/>
    <lineage>
        <taxon>Bacteria</taxon>
        <taxon>Pseudomonadati</taxon>
        <taxon>Myxococcota</taxon>
        <taxon>Myxococcia</taxon>
        <taxon>Myxococcales</taxon>
        <taxon>Cystobacterineae</taxon>
        <taxon>Myxococcaceae</taxon>
        <taxon>Pyxidicoccus</taxon>
    </lineage>
</organism>
<dbReference type="EMBL" id="CP071090">
    <property type="protein sequence ID" value="QSQ24196.1"/>
    <property type="molecule type" value="Genomic_DNA"/>
</dbReference>
<proteinExistence type="predicted"/>
<protein>
    <recommendedName>
        <fullName evidence="4">Lipoprotein</fullName>
    </recommendedName>
</protein>
<keyword evidence="3" id="KW-1185">Reference proteome</keyword>
<feature type="signal peptide" evidence="1">
    <location>
        <begin position="1"/>
        <end position="23"/>
    </location>
</feature>
<sequence length="132" mass="13995">MRTKTLIMGALLMAGLLSGCGGAEGQAEPKSGVEQQALCSDCDSLFVRCMSRAKTPEAQAACEASLADCREAWCGPGAGGEAEAQELTCEQKCANQQRICMRDSTDWESCSEEYRDCRWGPLGCTPTGTAAQ</sequence>
<reference evidence="2 3" key="1">
    <citation type="submission" date="2021-02" db="EMBL/GenBank/DDBJ databases">
        <title>De Novo genome assembly of isolated myxobacteria.</title>
        <authorList>
            <person name="Stevens D.C."/>
        </authorList>
    </citation>
    <scope>NUCLEOTIDE SEQUENCE [LARGE SCALE GENOMIC DNA]</scope>
    <source>
        <strain evidence="3">SCPEA02</strain>
    </source>
</reference>
<feature type="chain" id="PRO_5046759110" description="Lipoprotein" evidence="1">
    <location>
        <begin position="24"/>
        <end position="132"/>
    </location>
</feature>
<evidence type="ECO:0000256" key="1">
    <source>
        <dbReference type="SAM" id="SignalP"/>
    </source>
</evidence>
<dbReference type="Proteomes" id="UP000662747">
    <property type="component" value="Chromosome"/>
</dbReference>
<evidence type="ECO:0000313" key="2">
    <source>
        <dbReference type="EMBL" id="QSQ24196.1"/>
    </source>
</evidence>
<evidence type="ECO:0000313" key="3">
    <source>
        <dbReference type="Proteomes" id="UP000662747"/>
    </source>
</evidence>